<name>A0A7D9D799_PARCT</name>
<dbReference type="EMBL" id="CACRXK020000087">
    <property type="protein sequence ID" value="CAB3978074.1"/>
    <property type="molecule type" value="Genomic_DNA"/>
</dbReference>
<keyword evidence="3" id="KW-0732">Signal</keyword>
<evidence type="ECO:0000313" key="5">
    <source>
        <dbReference type="Proteomes" id="UP001152795"/>
    </source>
</evidence>
<evidence type="ECO:0000256" key="1">
    <source>
        <dbReference type="SAM" id="MobiDB-lite"/>
    </source>
</evidence>
<feature type="region of interest" description="Disordered" evidence="1">
    <location>
        <begin position="351"/>
        <end position="381"/>
    </location>
</feature>
<keyword evidence="2" id="KW-0472">Membrane</keyword>
<keyword evidence="2" id="KW-0812">Transmembrane</keyword>
<feature type="chain" id="PRO_5043545933" evidence="3">
    <location>
        <begin position="25"/>
        <end position="639"/>
    </location>
</feature>
<keyword evidence="2" id="KW-1133">Transmembrane helix</keyword>
<dbReference type="AlphaFoldDB" id="A0A7D9D799"/>
<evidence type="ECO:0000313" key="4">
    <source>
        <dbReference type="EMBL" id="CAB3978074.1"/>
    </source>
</evidence>
<feature type="region of interest" description="Disordered" evidence="1">
    <location>
        <begin position="243"/>
        <end position="262"/>
    </location>
</feature>
<sequence>MHINMKRLQIHGLWLVLQIISTTQENATLSNVNYVTSKLILLPTASVLKSLDKQTILVHKSCSIVMEESYTITATLQSSEISKSGSFVSTLTPQRTRTQSVRNLCNGTQSKSVRNIFTNTQTRSIDLQTIFTTGSMLIVRPNRTYAGSRKTKTYELNPSTGSTAGLQNSTIKVTGSSEIERYSTGNRFSSANISQTVPRKSSTVHRVYTSVLQSSTESESRNLVPSSSTIESRVEFTAAESSSVLQSSTESESRNLVPSSSTIESRVEFTSAESSSVLQSFTESESRNLVPSSSTIESRVEFTAAESSRSYHTLESSSNYRFLSIRSTTQTSQLSRIINVSLSRPSISGTEKLKTRVSTTSYADRNQSSHTSSAHRSSTLEGLKTSKTLHTVYATSTYRGSEISQFSRHGNNSYLTHTVYLSSTTTVNKDSRIKPTNVMTIFASVSQTSANKESINTQRQTSSQKMILETLSSSEDSLSTSYSVVSVLSSSVLETKGSSYRSSINSSSKVLNHNSQEISSSERPPTTITTHSSGGRTGMPLYVLAICLPLAALLGFTLACVYFKRNKEDQRVRYSVTVEVSAENPNHEMKRMYSVIDMTAGITKDVLSGLESRKTSNEILDQSDSGSLSITQQDQDQNV</sequence>
<feature type="compositionally biased region" description="Polar residues" evidence="1">
    <location>
        <begin position="509"/>
        <end position="534"/>
    </location>
</feature>
<feature type="signal peptide" evidence="3">
    <location>
        <begin position="1"/>
        <end position="24"/>
    </location>
</feature>
<keyword evidence="5" id="KW-1185">Reference proteome</keyword>
<feature type="compositionally biased region" description="Polar residues" evidence="1">
    <location>
        <begin position="356"/>
        <end position="366"/>
    </location>
</feature>
<reference evidence="4" key="1">
    <citation type="submission" date="2020-04" db="EMBL/GenBank/DDBJ databases">
        <authorList>
            <person name="Alioto T."/>
            <person name="Alioto T."/>
            <person name="Gomez Garrido J."/>
        </authorList>
    </citation>
    <scope>NUCLEOTIDE SEQUENCE</scope>
    <source>
        <strain evidence="4">A484AB</strain>
    </source>
</reference>
<evidence type="ECO:0000256" key="3">
    <source>
        <dbReference type="SAM" id="SignalP"/>
    </source>
</evidence>
<feature type="transmembrane region" description="Helical" evidence="2">
    <location>
        <begin position="541"/>
        <end position="563"/>
    </location>
</feature>
<gene>
    <name evidence="4" type="ORF">PACLA_8A004020</name>
</gene>
<dbReference type="Proteomes" id="UP001152795">
    <property type="component" value="Unassembled WGS sequence"/>
</dbReference>
<comment type="caution">
    <text evidence="4">The sequence shown here is derived from an EMBL/GenBank/DDBJ whole genome shotgun (WGS) entry which is preliminary data.</text>
</comment>
<dbReference type="OrthoDB" id="5990666at2759"/>
<organism evidence="4 5">
    <name type="scientific">Paramuricea clavata</name>
    <name type="common">Red gorgonian</name>
    <name type="synonym">Violescent sea-whip</name>
    <dbReference type="NCBI Taxonomy" id="317549"/>
    <lineage>
        <taxon>Eukaryota</taxon>
        <taxon>Metazoa</taxon>
        <taxon>Cnidaria</taxon>
        <taxon>Anthozoa</taxon>
        <taxon>Octocorallia</taxon>
        <taxon>Malacalcyonacea</taxon>
        <taxon>Plexauridae</taxon>
        <taxon>Paramuricea</taxon>
    </lineage>
</organism>
<feature type="compositionally biased region" description="Low complexity" evidence="1">
    <location>
        <begin position="368"/>
        <end position="379"/>
    </location>
</feature>
<accession>A0A7D9D799</accession>
<protein>
    <submittedName>
        <fullName evidence="4">Uncharacterized protein</fullName>
    </submittedName>
</protein>
<feature type="region of interest" description="Disordered" evidence="1">
    <location>
        <begin position="504"/>
        <end position="534"/>
    </location>
</feature>
<proteinExistence type="predicted"/>
<evidence type="ECO:0000256" key="2">
    <source>
        <dbReference type="SAM" id="Phobius"/>
    </source>
</evidence>
<feature type="region of interest" description="Disordered" evidence="1">
    <location>
        <begin position="617"/>
        <end position="639"/>
    </location>
</feature>